<evidence type="ECO:0000313" key="5">
    <source>
        <dbReference type="EMBL" id="KAL2623592.1"/>
    </source>
</evidence>
<keyword evidence="3 4" id="KW-0964">Secreted</keyword>
<comment type="caution">
    <text evidence="5">The sequence shown here is derived from an EMBL/GenBank/DDBJ whole genome shotgun (WGS) entry which is preliminary data.</text>
</comment>
<dbReference type="GO" id="GO:0048046">
    <property type="term" value="C:apoplast"/>
    <property type="evidence" value="ECO:0007669"/>
    <property type="project" value="UniProtKB-SubCell"/>
</dbReference>
<comment type="similarity">
    <text evidence="1 4">Belongs to the plant dirigent protein family.</text>
</comment>
<comment type="subunit">
    <text evidence="2 4">Homodimer.</text>
</comment>
<comment type="function">
    <text evidence="4">Dirigent proteins impart stereoselectivity on the phenoxy radical-coupling reaction, yielding optically active lignans from two molecules of coniferyl alcohol in the biosynthesis of lignans, flavonolignans, and alkaloids and thus plays a central role in plant secondary metabolism.</text>
</comment>
<evidence type="ECO:0000256" key="4">
    <source>
        <dbReference type="RuleBase" id="RU363099"/>
    </source>
</evidence>
<keyword evidence="6" id="KW-1185">Reference proteome</keyword>
<dbReference type="Gene3D" id="2.40.480.10">
    <property type="entry name" value="Allene oxide cyclase-like"/>
    <property type="match status" value="1"/>
</dbReference>
<evidence type="ECO:0000256" key="1">
    <source>
        <dbReference type="ARBA" id="ARBA00010746"/>
    </source>
</evidence>
<feature type="chain" id="PRO_5044535484" description="Dirigent protein" evidence="4">
    <location>
        <begin position="26"/>
        <end position="181"/>
    </location>
</feature>
<dbReference type="PANTHER" id="PTHR21495">
    <property type="entry name" value="NUCLEOPORIN-RELATED"/>
    <property type="match status" value="1"/>
</dbReference>
<protein>
    <recommendedName>
        <fullName evidence="4">Dirigent protein</fullName>
    </recommendedName>
</protein>
<feature type="signal peptide" evidence="4">
    <location>
        <begin position="1"/>
        <end position="25"/>
    </location>
</feature>
<organism evidence="5 6">
    <name type="scientific">Riccia fluitans</name>
    <dbReference type="NCBI Taxonomy" id="41844"/>
    <lineage>
        <taxon>Eukaryota</taxon>
        <taxon>Viridiplantae</taxon>
        <taxon>Streptophyta</taxon>
        <taxon>Embryophyta</taxon>
        <taxon>Marchantiophyta</taxon>
        <taxon>Marchantiopsida</taxon>
        <taxon>Marchantiidae</taxon>
        <taxon>Marchantiales</taxon>
        <taxon>Ricciaceae</taxon>
        <taxon>Riccia</taxon>
    </lineage>
</organism>
<dbReference type="AlphaFoldDB" id="A0ABD1YA11"/>
<name>A0ABD1YA11_9MARC</name>
<evidence type="ECO:0000313" key="6">
    <source>
        <dbReference type="Proteomes" id="UP001605036"/>
    </source>
</evidence>
<accession>A0ABD1YA11</accession>
<comment type="subcellular location">
    <subcellularLocation>
        <location evidence="4">Secreted</location>
        <location evidence="4">Extracellular space</location>
        <location evidence="4">Apoplast</location>
    </subcellularLocation>
</comment>
<dbReference type="InterPro" id="IPR004265">
    <property type="entry name" value="Dirigent"/>
</dbReference>
<gene>
    <name evidence="5" type="ORF">R1flu_003797</name>
</gene>
<dbReference type="EMBL" id="JBHFFA010000006">
    <property type="protein sequence ID" value="KAL2623592.1"/>
    <property type="molecule type" value="Genomic_DNA"/>
</dbReference>
<reference evidence="5 6" key="1">
    <citation type="submission" date="2024-09" db="EMBL/GenBank/DDBJ databases">
        <title>Chromosome-scale assembly of Riccia fluitans.</title>
        <authorList>
            <person name="Paukszto L."/>
            <person name="Sawicki J."/>
            <person name="Karawczyk K."/>
            <person name="Piernik-Szablinska J."/>
            <person name="Szczecinska M."/>
            <person name="Mazdziarz M."/>
        </authorList>
    </citation>
    <scope>NUCLEOTIDE SEQUENCE [LARGE SCALE GENOMIC DNA]</scope>
    <source>
        <strain evidence="5">Rf_01</strain>
        <tissue evidence="5">Aerial parts of the thallus</tissue>
    </source>
</reference>
<keyword evidence="4" id="KW-0052">Apoplast</keyword>
<evidence type="ECO:0000256" key="3">
    <source>
        <dbReference type="ARBA" id="ARBA00022525"/>
    </source>
</evidence>
<dbReference type="GO" id="GO:0009699">
    <property type="term" value="P:phenylpropanoid biosynthetic process"/>
    <property type="evidence" value="ECO:0007669"/>
    <property type="project" value="UniProtKB-ARBA"/>
</dbReference>
<evidence type="ECO:0000256" key="2">
    <source>
        <dbReference type="ARBA" id="ARBA00011738"/>
    </source>
</evidence>
<sequence>MLRVVLSVAHLTVLLNLSLQRTVEAAESITLELYNHETTAGENQTMIGSAAPNGNLTEPQFGMLITMSNILRKGVEADSERIGTQQGFVAVGRDGLDVYMSVVYHLNDASGYNGSTIAVQGNIDARVLGTSHTFAVVGGTGKFLCATGQDYSSGEALVEDGSYSVHLHTLTLWIPDYCASV</sequence>
<dbReference type="Pfam" id="PF03018">
    <property type="entry name" value="Dirigent"/>
    <property type="match status" value="1"/>
</dbReference>
<proteinExistence type="inferred from homology"/>
<keyword evidence="4" id="KW-0732">Signal</keyword>
<dbReference type="Proteomes" id="UP001605036">
    <property type="component" value="Unassembled WGS sequence"/>
</dbReference>
<dbReference type="InterPro" id="IPR044859">
    <property type="entry name" value="Allene_oxi_cyc_Dirigent"/>
</dbReference>